<dbReference type="PROSITE" id="PS51257">
    <property type="entry name" value="PROKAR_LIPOPROTEIN"/>
    <property type="match status" value="1"/>
</dbReference>
<organism evidence="2 3">
    <name type="scientific">Listeria grayi</name>
    <name type="common">Listeria murrayi</name>
    <dbReference type="NCBI Taxonomy" id="1641"/>
    <lineage>
        <taxon>Bacteria</taxon>
        <taxon>Bacillati</taxon>
        <taxon>Bacillota</taxon>
        <taxon>Bacilli</taxon>
        <taxon>Bacillales</taxon>
        <taxon>Listeriaceae</taxon>
        <taxon>Listeria</taxon>
    </lineage>
</organism>
<evidence type="ECO:0000313" key="3">
    <source>
        <dbReference type="Proteomes" id="UP000254879"/>
    </source>
</evidence>
<evidence type="ECO:0000313" key="2">
    <source>
        <dbReference type="EMBL" id="STY43466.1"/>
    </source>
</evidence>
<accession>A0A378MD94</accession>
<dbReference type="RefSeq" id="WP_115345660.1">
    <property type="nucleotide sequence ID" value="NZ_UGPG01000001.1"/>
</dbReference>
<evidence type="ECO:0000256" key="1">
    <source>
        <dbReference type="SAM" id="Phobius"/>
    </source>
</evidence>
<dbReference type="EMBL" id="UGPG01000001">
    <property type="protein sequence ID" value="STY43466.1"/>
    <property type="molecule type" value="Genomic_DNA"/>
</dbReference>
<reference evidence="2 3" key="1">
    <citation type="submission" date="2018-06" db="EMBL/GenBank/DDBJ databases">
        <authorList>
            <consortium name="Pathogen Informatics"/>
            <person name="Doyle S."/>
        </authorList>
    </citation>
    <scope>NUCLEOTIDE SEQUENCE [LARGE SCALE GENOMIC DNA]</scope>
    <source>
        <strain evidence="3">NCTC 10815</strain>
    </source>
</reference>
<keyword evidence="1" id="KW-1133">Transmembrane helix</keyword>
<protein>
    <submittedName>
        <fullName evidence="2">Uncharacterized protein</fullName>
    </submittedName>
</protein>
<sequence length="82" mass="9472">MKRLKVMRKAFRYPSLTWGAMLALSCLVMTIGHWLAIPYLTGTSVGWLMTGWIAVILIVVFAGVDAYRSERIRKRREENEKN</sequence>
<dbReference type="Proteomes" id="UP000254879">
    <property type="component" value="Unassembled WGS sequence"/>
</dbReference>
<keyword evidence="1" id="KW-0472">Membrane</keyword>
<dbReference type="AlphaFoldDB" id="A0A378MD94"/>
<feature type="transmembrane region" description="Helical" evidence="1">
    <location>
        <begin position="21"/>
        <end position="40"/>
    </location>
</feature>
<feature type="transmembrane region" description="Helical" evidence="1">
    <location>
        <begin position="46"/>
        <end position="67"/>
    </location>
</feature>
<gene>
    <name evidence="2" type="ORF">NCTC10815_00762</name>
</gene>
<proteinExistence type="predicted"/>
<keyword evidence="1" id="KW-0812">Transmembrane</keyword>
<name>A0A378MD94_LISGR</name>